<comment type="caution">
    <text evidence="2">The sequence shown here is derived from an EMBL/GenBank/DDBJ whole genome shotgun (WGS) entry which is preliminary data.</text>
</comment>
<name>A0A934X1K2_9BACT</name>
<evidence type="ECO:0008006" key="4">
    <source>
        <dbReference type="Google" id="ProtNLM"/>
    </source>
</evidence>
<dbReference type="Proteomes" id="UP000611723">
    <property type="component" value="Unassembled WGS sequence"/>
</dbReference>
<reference evidence="2" key="1">
    <citation type="submission" date="2021-01" db="EMBL/GenBank/DDBJ databases">
        <title>Marivirga aurantiaca sp. nov., isolated from intertidal surface sediments.</title>
        <authorList>
            <person name="Zhang M."/>
        </authorList>
    </citation>
    <scope>NUCLEOTIDE SEQUENCE</scope>
    <source>
        <strain evidence="2">S37H4</strain>
    </source>
</reference>
<evidence type="ECO:0000313" key="3">
    <source>
        <dbReference type="Proteomes" id="UP000611723"/>
    </source>
</evidence>
<sequence>MNYNILSYLIYIPCTIALTVWVANTLFKSGRIFLVEIFHGDEALADSVNKLLVVGFYLINIGYAVYTLQIIGEIETAQVLIEKLSKKIGSIILILGGMHFFNLFVFFKLRNKAKQDLKLQVQ</sequence>
<evidence type="ECO:0000256" key="1">
    <source>
        <dbReference type="SAM" id="Phobius"/>
    </source>
</evidence>
<feature type="transmembrane region" description="Helical" evidence="1">
    <location>
        <begin position="6"/>
        <end position="27"/>
    </location>
</feature>
<feature type="transmembrane region" description="Helical" evidence="1">
    <location>
        <begin position="48"/>
        <end position="68"/>
    </location>
</feature>
<organism evidence="2 3">
    <name type="scientific">Marivirga aurantiaca</name>
    <dbReference type="NCBI Taxonomy" id="2802615"/>
    <lineage>
        <taxon>Bacteria</taxon>
        <taxon>Pseudomonadati</taxon>
        <taxon>Bacteroidota</taxon>
        <taxon>Cytophagia</taxon>
        <taxon>Cytophagales</taxon>
        <taxon>Marivirgaceae</taxon>
        <taxon>Marivirga</taxon>
    </lineage>
</organism>
<keyword evidence="1" id="KW-1133">Transmembrane helix</keyword>
<dbReference type="RefSeq" id="WP_201432387.1">
    <property type="nucleotide sequence ID" value="NZ_JAEQBW010000010.1"/>
</dbReference>
<accession>A0A934X1K2</accession>
<dbReference type="EMBL" id="JAEQBW010000010">
    <property type="protein sequence ID" value="MBK6266700.1"/>
    <property type="molecule type" value="Genomic_DNA"/>
</dbReference>
<keyword evidence="3" id="KW-1185">Reference proteome</keyword>
<feature type="transmembrane region" description="Helical" evidence="1">
    <location>
        <begin position="88"/>
        <end position="109"/>
    </location>
</feature>
<keyword evidence="1" id="KW-0472">Membrane</keyword>
<keyword evidence="1" id="KW-0812">Transmembrane</keyword>
<protein>
    <recommendedName>
        <fullName evidence="4">Integral membrane protein</fullName>
    </recommendedName>
</protein>
<dbReference type="AlphaFoldDB" id="A0A934X1K2"/>
<evidence type="ECO:0000313" key="2">
    <source>
        <dbReference type="EMBL" id="MBK6266700.1"/>
    </source>
</evidence>
<gene>
    <name evidence="2" type="ORF">JKA74_16765</name>
</gene>
<proteinExistence type="predicted"/>